<dbReference type="EMBL" id="JABXBU010000015">
    <property type="protein sequence ID" value="KAF8787201.1"/>
    <property type="molecule type" value="Genomic_DNA"/>
</dbReference>
<keyword evidence="3 5" id="KW-0863">Zinc-finger</keyword>
<gene>
    <name evidence="7" type="ORF">HNY73_008825</name>
</gene>
<accession>A0A8T0F8K5</accession>
<dbReference type="Pfam" id="PF00096">
    <property type="entry name" value="zf-C2H2"/>
    <property type="match status" value="1"/>
</dbReference>
<dbReference type="SUPFAM" id="SSF57667">
    <property type="entry name" value="beta-beta-alpha zinc fingers"/>
    <property type="match status" value="1"/>
</dbReference>
<comment type="caution">
    <text evidence="7">The sequence shown here is derived from an EMBL/GenBank/DDBJ whole genome shotgun (WGS) entry which is preliminary data.</text>
</comment>
<evidence type="ECO:0000313" key="7">
    <source>
        <dbReference type="EMBL" id="KAF8787201.1"/>
    </source>
</evidence>
<dbReference type="InterPro" id="IPR036236">
    <property type="entry name" value="Znf_C2H2_sf"/>
</dbReference>
<dbReference type="GO" id="GO:0005634">
    <property type="term" value="C:nucleus"/>
    <property type="evidence" value="ECO:0007669"/>
    <property type="project" value="UniProtKB-ARBA"/>
</dbReference>
<evidence type="ECO:0000256" key="3">
    <source>
        <dbReference type="ARBA" id="ARBA00022771"/>
    </source>
</evidence>
<keyword evidence="2" id="KW-0677">Repeat</keyword>
<dbReference type="AlphaFoldDB" id="A0A8T0F8K5"/>
<dbReference type="InterPro" id="IPR050329">
    <property type="entry name" value="GLI_C2H2-zinc-finger"/>
</dbReference>
<keyword evidence="8" id="KW-1185">Reference proteome</keyword>
<dbReference type="PANTHER" id="PTHR19818">
    <property type="entry name" value="ZINC FINGER PROTEIN ZIC AND GLI"/>
    <property type="match status" value="1"/>
</dbReference>
<dbReference type="SMART" id="SM00355">
    <property type="entry name" value="ZnF_C2H2"/>
    <property type="match status" value="2"/>
</dbReference>
<proteinExistence type="predicted"/>
<dbReference type="PROSITE" id="PS50157">
    <property type="entry name" value="ZINC_FINGER_C2H2_2"/>
    <property type="match status" value="2"/>
</dbReference>
<dbReference type="GO" id="GO:0008270">
    <property type="term" value="F:zinc ion binding"/>
    <property type="evidence" value="ECO:0007669"/>
    <property type="project" value="UniProtKB-KW"/>
</dbReference>
<evidence type="ECO:0000313" key="8">
    <source>
        <dbReference type="Proteomes" id="UP000807504"/>
    </source>
</evidence>
<dbReference type="GO" id="GO:0000981">
    <property type="term" value="F:DNA-binding transcription factor activity, RNA polymerase II-specific"/>
    <property type="evidence" value="ECO:0007669"/>
    <property type="project" value="TreeGrafter"/>
</dbReference>
<reference evidence="7" key="2">
    <citation type="submission" date="2020-06" db="EMBL/GenBank/DDBJ databases">
        <authorList>
            <person name="Sheffer M."/>
        </authorList>
    </citation>
    <scope>NUCLEOTIDE SEQUENCE</scope>
</reference>
<dbReference type="GO" id="GO:0000978">
    <property type="term" value="F:RNA polymerase II cis-regulatory region sequence-specific DNA binding"/>
    <property type="evidence" value="ECO:0007669"/>
    <property type="project" value="TreeGrafter"/>
</dbReference>
<keyword evidence="4" id="KW-0862">Zinc</keyword>
<dbReference type="GO" id="GO:0045944">
    <property type="term" value="P:positive regulation of transcription by RNA polymerase II"/>
    <property type="evidence" value="ECO:0007669"/>
    <property type="project" value="UniProtKB-ARBA"/>
</dbReference>
<keyword evidence="1" id="KW-0479">Metal-binding</keyword>
<evidence type="ECO:0000256" key="4">
    <source>
        <dbReference type="ARBA" id="ARBA00022833"/>
    </source>
</evidence>
<name>A0A8T0F8K5_ARGBR</name>
<feature type="domain" description="C2H2-type" evidence="6">
    <location>
        <begin position="63"/>
        <end position="92"/>
    </location>
</feature>
<sequence>MSINEEKNMERPRGRPKRSDIAFLIVQGMKSQSGIKCDICGRVFPRLKSLHAHILTHNDVKKYKCSFPHCMKSFKQSSQLKNHVYLHSKEKPFKCPADGCMVRYAHTHRICPSHPKLKLVKQLETAEEIRFRFYQNTENLSEDDVKWFEEYLAERERKLRQVLVERKKNVEDSQEKDCTKSDQEINIPQQIQQKLQNIRTNFNDVLLLWAFLQDVHEKGENSKALFEKSCNSVIVQNWSDSLCEQLNFEKPNYHQ</sequence>
<evidence type="ECO:0000256" key="2">
    <source>
        <dbReference type="ARBA" id="ARBA00022737"/>
    </source>
</evidence>
<dbReference type="PANTHER" id="PTHR19818:SF166">
    <property type="entry name" value="C2H2-TYPE DOMAIN-CONTAINING PROTEIN"/>
    <property type="match status" value="1"/>
</dbReference>
<feature type="domain" description="C2H2-type" evidence="6">
    <location>
        <begin position="35"/>
        <end position="62"/>
    </location>
</feature>
<protein>
    <submittedName>
        <fullName evidence="7">Zinc finger protein 367 like protein</fullName>
    </submittedName>
</protein>
<evidence type="ECO:0000256" key="5">
    <source>
        <dbReference type="PROSITE-ProRule" id="PRU00042"/>
    </source>
</evidence>
<evidence type="ECO:0000259" key="6">
    <source>
        <dbReference type="PROSITE" id="PS50157"/>
    </source>
</evidence>
<dbReference type="Proteomes" id="UP000807504">
    <property type="component" value="Unassembled WGS sequence"/>
</dbReference>
<reference evidence="7" key="1">
    <citation type="journal article" date="2020" name="bioRxiv">
        <title>Chromosome-level reference genome of the European wasp spider Argiope bruennichi: a resource for studies on range expansion and evolutionary adaptation.</title>
        <authorList>
            <person name="Sheffer M.M."/>
            <person name="Hoppe A."/>
            <person name="Krehenwinkel H."/>
            <person name="Uhl G."/>
            <person name="Kuss A.W."/>
            <person name="Jensen L."/>
            <person name="Jensen C."/>
            <person name="Gillespie R.G."/>
            <person name="Hoff K.J."/>
            <person name="Prost S."/>
        </authorList>
    </citation>
    <scope>NUCLEOTIDE SEQUENCE</scope>
</reference>
<dbReference type="Gene3D" id="3.30.160.60">
    <property type="entry name" value="Classic Zinc Finger"/>
    <property type="match status" value="2"/>
</dbReference>
<dbReference type="InterPro" id="IPR013087">
    <property type="entry name" value="Znf_C2H2_type"/>
</dbReference>
<evidence type="ECO:0000256" key="1">
    <source>
        <dbReference type="ARBA" id="ARBA00022723"/>
    </source>
</evidence>
<dbReference type="PROSITE" id="PS00028">
    <property type="entry name" value="ZINC_FINGER_C2H2_1"/>
    <property type="match status" value="2"/>
</dbReference>
<organism evidence="7 8">
    <name type="scientific">Argiope bruennichi</name>
    <name type="common">Wasp spider</name>
    <name type="synonym">Aranea bruennichi</name>
    <dbReference type="NCBI Taxonomy" id="94029"/>
    <lineage>
        <taxon>Eukaryota</taxon>
        <taxon>Metazoa</taxon>
        <taxon>Ecdysozoa</taxon>
        <taxon>Arthropoda</taxon>
        <taxon>Chelicerata</taxon>
        <taxon>Arachnida</taxon>
        <taxon>Araneae</taxon>
        <taxon>Araneomorphae</taxon>
        <taxon>Entelegynae</taxon>
        <taxon>Araneoidea</taxon>
        <taxon>Araneidae</taxon>
        <taxon>Argiope</taxon>
    </lineage>
</organism>